<name>A0A0G4I5K1_9ALVE</name>
<evidence type="ECO:0000313" key="1">
    <source>
        <dbReference type="EMBL" id="CEM52286.1"/>
    </source>
</evidence>
<accession>A0A0G4I5K1</accession>
<sequence length="305" mass="35034">MFCRAPSERLRRREFLRVQAPFVRVVVLVIAGGGAEIQVPEECLDLREQSSNQLAVIPCVDPSAAEKLDEQFRPWVEVLKESPVWADPRFPNILARVLRRCLENFVSAEWVFVVSHNSVPVSSWREIEEWTFSRRGLSFPSSFDWTGTFDNTKVSHVTWHALHRTDAQTVASVFGDETTWAEYQKEQVSMQRKAGSSCPVAKGCTAAEEWMVGTLLVREHLGLNRNQRILKKHMDEIKKRQNGESDWMYLKMEQVSSKAECQACGGTHNRVYRAAAFKWKSKTCTNLVQKLRVKKDTLFMRKAAK</sequence>
<dbReference type="VEuPathDB" id="CryptoDB:Cvel_11196"/>
<reference evidence="1" key="1">
    <citation type="submission" date="2014-11" db="EMBL/GenBank/DDBJ databases">
        <authorList>
            <person name="Otto D Thomas"/>
            <person name="Naeem Raeece"/>
        </authorList>
    </citation>
    <scope>NUCLEOTIDE SEQUENCE</scope>
</reference>
<dbReference type="AlphaFoldDB" id="A0A0G4I5K1"/>
<proteinExistence type="predicted"/>
<dbReference type="EMBL" id="CDMZ01005210">
    <property type="protein sequence ID" value="CEM52286.1"/>
    <property type="molecule type" value="Genomic_DNA"/>
</dbReference>
<organism evidence="1">
    <name type="scientific">Chromera velia CCMP2878</name>
    <dbReference type="NCBI Taxonomy" id="1169474"/>
    <lineage>
        <taxon>Eukaryota</taxon>
        <taxon>Sar</taxon>
        <taxon>Alveolata</taxon>
        <taxon>Colpodellida</taxon>
        <taxon>Chromeraceae</taxon>
        <taxon>Chromera</taxon>
    </lineage>
</organism>
<dbReference type="PhylomeDB" id="A0A0G4I5K1"/>
<protein>
    <submittedName>
        <fullName evidence="1">Uncharacterized protein</fullName>
    </submittedName>
</protein>
<gene>
    <name evidence="1" type="ORF">Cvel_11196</name>
</gene>